<feature type="transmembrane region" description="Helical" evidence="2">
    <location>
        <begin position="561"/>
        <end position="584"/>
    </location>
</feature>
<feature type="compositionally biased region" description="Low complexity" evidence="1">
    <location>
        <begin position="614"/>
        <end position="627"/>
    </location>
</feature>
<dbReference type="AlphaFoldDB" id="F0XZD5"/>
<protein>
    <recommendedName>
        <fullName evidence="3">Haem-binding uptake Tiki superfamily ChaN domain-containing protein</fullName>
    </recommendedName>
</protein>
<feature type="transmembrane region" description="Helical" evidence="2">
    <location>
        <begin position="145"/>
        <end position="167"/>
    </location>
</feature>
<dbReference type="KEGG" id="aaf:AURANDRAFT_61715"/>
<feature type="transmembrane region" description="Helical" evidence="2">
    <location>
        <begin position="12"/>
        <end position="34"/>
    </location>
</feature>
<keyword evidence="2" id="KW-1133">Transmembrane helix</keyword>
<feature type="transmembrane region" description="Helical" evidence="2">
    <location>
        <begin position="379"/>
        <end position="399"/>
    </location>
</feature>
<dbReference type="EMBL" id="GL833122">
    <property type="protein sequence ID" value="EGB11322.1"/>
    <property type="molecule type" value="Genomic_DNA"/>
</dbReference>
<dbReference type="OrthoDB" id="44523at2759"/>
<sequence>MTALYKDTRPEMVSMLYLLSPVSLLLLNPVGFLLMGAASPGPDAPPDDDDDVAPTIEDSPRPSAASAPRGPERDPGRVLLRVVRTPLVACTVAGALFNVVFGPSALPSPFAMALGALGAAFTPCALFFTGLSLVGKVTKLHPSALLLPGVLSGIKCVVLPIAIYLAVGLTGGDGDLRGFGFVYGAIPTAPSVLVYAHEYLGHDPETAATTAVSLVVCTLASTPVVLFAGLVIQAGHVGVVLDEYARTTDAYLCVPSCVLAAWVAASFYATWRADWARRKDETGAAAWKPADTRVLLLVVNAGCHALGALDTATCGSRVGGGSLDAPRAVVASVVRLATCGTAAAAALLVRDGAAPAKADHEEPLLPGEAPPPVRRRRRAAALAFAVAAPVVLSFAVAVARPRRRLPRDELCGYPYGRPQYGASVAYLGVTLALCLLGLRKARETQDRYYARSRQDLAALDAETKAPDDLPGGADTLDGTADLAAFGASLGRRRQQLSLSFSSLPGDDPRDATDTRLAAAVGHRLLLFILLHVIHAFLNICACAARLGPRDGFGKAGSTVKVLSLIADTFSSSMGIFIFLVFGLARHQVLWRATSDQLKRLCCVPRRQRGGASPSGLVRALSSSSAGSDGRRRHARDRLTSFDVNEPYVSRAVESCLKQIASFDVVLLGAKRGDAGDYALAADLVRELRKKSGRPVALGLDAAPLGAGPALAGGDWLKTADAWPAVAAAGDASYLEPLQTLQRDRVVGDVVPLGVAAEAMGRVQRDGGIAALSEAERNAYVDDVGAFVRYAKLNPGFDVYAKRVIERRYRAAGYANISGAPAYADFFASTILYDEAAASLAARYKRSAPGGLLVCVVGEDHVKFGYGVQGRLDRLEVDPDKAGSPTFRSTSVLLNPTAESSGSLSASLRLALAADQKVTRPLANYVWFSESPKPALISHMMNPIDGNFKIDLGLSLPSL</sequence>
<proteinExistence type="predicted"/>
<keyword evidence="5" id="KW-1185">Reference proteome</keyword>
<evidence type="ECO:0000256" key="2">
    <source>
        <dbReference type="SAM" id="Phobius"/>
    </source>
</evidence>
<evidence type="ECO:0000259" key="3">
    <source>
        <dbReference type="Pfam" id="PF04187"/>
    </source>
</evidence>
<feature type="transmembrane region" description="Helical" evidence="2">
    <location>
        <begin position="419"/>
        <end position="438"/>
    </location>
</feature>
<keyword evidence="2" id="KW-0472">Membrane</keyword>
<name>F0XZD5_AURAN</name>
<keyword evidence="2" id="KW-0812">Transmembrane</keyword>
<organism evidence="5">
    <name type="scientific">Aureococcus anophagefferens</name>
    <name type="common">Harmful bloom alga</name>
    <dbReference type="NCBI Taxonomy" id="44056"/>
    <lineage>
        <taxon>Eukaryota</taxon>
        <taxon>Sar</taxon>
        <taxon>Stramenopiles</taxon>
        <taxon>Ochrophyta</taxon>
        <taxon>Pelagophyceae</taxon>
        <taxon>Pelagomonadales</taxon>
        <taxon>Pelagomonadaceae</taxon>
        <taxon>Aureococcus</taxon>
    </lineage>
</organism>
<dbReference type="SUPFAM" id="SSF159501">
    <property type="entry name" value="EreA/ChaN-like"/>
    <property type="match status" value="1"/>
</dbReference>
<dbReference type="InParanoid" id="F0XZD5"/>
<dbReference type="eggNOG" id="ENOG502QQ69">
    <property type="taxonomic scope" value="Eukaryota"/>
</dbReference>
<feature type="transmembrane region" description="Helical" evidence="2">
    <location>
        <begin position="252"/>
        <end position="271"/>
    </location>
</feature>
<feature type="region of interest" description="Disordered" evidence="1">
    <location>
        <begin position="39"/>
        <end position="73"/>
    </location>
</feature>
<dbReference type="Pfam" id="PF04187">
    <property type="entry name" value="Cofac_haem_bdg"/>
    <property type="match status" value="1"/>
</dbReference>
<evidence type="ECO:0000256" key="1">
    <source>
        <dbReference type="SAM" id="MobiDB-lite"/>
    </source>
</evidence>
<dbReference type="GeneID" id="20223587"/>
<feature type="transmembrane region" description="Helical" evidence="2">
    <location>
        <begin position="524"/>
        <end position="546"/>
    </location>
</feature>
<dbReference type="InterPro" id="IPR007314">
    <property type="entry name" value="Cofac_haem-bd_dom"/>
</dbReference>
<feature type="region of interest" description="Disordered" evidence="1">
    <location>
        <begin position="607"/>
        <end position="633"/>
    </location>
</feature>
<reference evidence="4 5" key="1">
    <citation type="journal article" date="2011" name="Proc. Natl. Acad. Sci. U.S.A.">
        <title>Niche of harmful alga Aureococcus anophagefferens revealed through ecogenomics.</title>
        <authorList>
            <person name="Gobler C.J."/>
            <person name="Berry D.L."/>
            <person name="Dyhrman S.T."/>
            <person name="Wilhelm S.W."/>
            <person name="Salamov A."/>
            <person name="Lobanov A.V."/>
            <person name="Zhang Y."/>
            <person name="Collier J.L."/>
            <person name="Wurch L.L."/>
            <person name="Kustka A.B."/>
            <person name="Dill B.D."/>
            <person name="Shah M."/>
            <person name="VerBerkmoes N.C."/>
            <person name="Kuo A."/>
            <person name="Terry A."/>
            <person name="Pangilinan J."/>
            <person name="Lindquist E.A."/>
            <person name="Lucas S."/>
            <person name="Paulsen I.T."/>
            <person name="Hattenrath-Lehmann T.K."/>
            <person name="Talmage S.C."/>
            <person name="Walker E.A."/>
            <person name="Koch F."/>
            <person name="Burson A.M."/>
            <person name="Marcoval M.A."/>
            <person name="Tang Y.Z."/>
            <person name="Lecleir G.R."/>
            <person name="Coyne K.J."/>
            <person name="Berg G.M."/>
            <person name="Bertrand E.M."/>
            <person name="Saito M.A."/>
            <person name="Gladyshev V.N."/>
            <person name="Grigoriev I.V."/>
        </authorList>
    </citation>
    <scope>NUCLEOTIDE SEQUENCE [LARGE SCALE GENOMIC DNA]</scope>
    <source>
        <strain evidence="5">CCMP 1984</strain>
    </source>
</reference>
<feature type="domain" description="Haem-binding uptake Tiki superfamily ChaN" evidence="3">
    <location>
        <begin position="656"/>
        <end position="871"/>
    </location>
</feature>
<evidence type="ECO:0000313" key="4">
    <source>
        <dbReference type="EMBL" id="EGB11322.1"/>
    </source>
</evidence>
<feature type="transmembrane region" description="Helical" evidence="2">
    <location>
        <begin position="179"/>
        <end position="196"/>
    </location>
</feature>
<gene>
    <name evidence="4" type="ORF">AURANDRAFT_61715</name>
</gene>
<accession>F0XZD5</accession>
<feature type="transmembrane region" description="Helical" evidence="2">
    <location>
        <begin position="112"/>
        <end position="133"/>
    </location>
</feature>
<dbReference type="Proteomes" id="UP000002729">
    <property type="component" value="Unassembled WGS sequence"/>
</dbReference>
<evidence type="ECO:0000313" key="5">
    <source>
        <dbReference type="Proteomes" id="UP000002729"/>
    </source>
</evidence>
<dbReference type="RefSeq" id="XP_009033702.1">
    <property type="nucleotide sequence ID" value="XM_009035454.1"/>
</dbReference>
<feature type="transmembrane region" description="Helical" evidence="2">
    <location>
        <begin position="208"/>
        <end position="232"/>
    </location>
</feature>